<organism evidence="2">
    <name type="scientific">Arundo donax</name>
    <name type="common">Giant reed</name>
    <name type="synonym">Donax arundinaceus</name>
    <dbReference type="NCBI Taxonomy" id="35708"/>
    <lineage>
        <taxon>Eukaryota</taxon>
        <taxon>Viridiplantae</taxon>
        <taxon>Streptophyta</taxon>
        <taxon>Embryophyta</taxon>
        <taxon>Tracheophyta</taxon>
        <taxon>Spermatophyta</taxon>
        <taxon>Magnoliopsida</taxon>
        <taxon>Liliopsida</taxon>
        <taxon>Poales</taxon>
        <taxon>Poaceae</taxon>
        <taxon>PACMAD clade</taxon>
        <taxon>Arundinoideae</taxon>
        <taxon>Arundineae</taxon>
        <taxon>Arundo</taxon>
    </lineage>
</organism>
<feature type="compositionally biased region" description="Low complexity" evidence="1">
    <location>
        <begin position="1"/>
        <end position="13"/>
    </location>
</feature>
<feature type="region of interest" description="Disordered" evidence="1">
    <location>
        <begin position="1"/>
        <end position="38"/>
    </location>
</feature>
<reference evidence="2" key="1">
    <citation type="submission" date="2014-09" db="EMBL/GenBank/DDBJ databases">
        <authorList>
            <person name="Magalhaes I.L.F."/>
            <person name="Oliveira U."/>
            <person name="Santos F.R."/>
            <person name="Vidigal T.H.D.A."/>
            <person name="Brescovit A.D."/>
            <person name="Santos A.J."/>
        </authorList>
    </citation>
    <scope>NUCLEOTIDE SEQUENCE</scope>
    <source>
        <tissue evidence="2">Shoot tissue taken approximately 20 cm above the soil surface</tissue>
    </source>
</reference>
<reference evidence="2" key="2">
    <citation type="journal article" date="2015" name="Data Brief">
        <title>Shoot transcriptome of the giant reed, Arundo donax.</title>
        <authorList>
            <person name="Barrero R.A."/>
            <person name="Guerrero F.D."/>
            <person name="Moolhuijzen P."/>
            <person name="Goolsby J.A."/>
            <person name="Tidwell J."/>
            <person name="Bellgard S.E."/>
            <person name="Bellgard M.I."/>
        </authorList>
    </citation>
    <scope>NUCLEOTIDE SEQUENCE</scope>
    <source>
        <tissue evidence="2">Shoot tissue taken approximately 20 cm above the soil surface</tissue>
    </source>
</reference>
<dbReference type="EMBL" id="GBRH01187184">
    <property type="protein sequence ID" value="JAE10712.1"/>
    <property type="molecule type" value="Transcribed_RNA"/>
</dbReference>
<proteinExistence type="predicted"/>
<feature type="compositionally biased region" description="Basic residues" evidence="1">
    <location>
        <begin position="17"/>
        <end position="26"/>
    </location>
</feature>
<evidence type="ECO:0000313" key="2">
    <source>
        <dbReference type="EMBL" id="JAE10712.1"/>
    </source>
</evidence>
<accession>A0A0A9FED7</accession>
<name>A0A0A9FED7_ARUDO</name>
<sequence length="58" mass="6614">MSTTMTVMETMMVRPMQKPHAKRRYGPKQPQHSDSSHMMDRVHEASFCLCCVTVMAVG</sequence>
<evidence type="ECO:0000256" key="1">
    <source>
        <dbReference type="SAM" id="MobiDB-lite"/>
    </source>
</evidence>
<dbReference type="AlphaFoldDB" id="A0A0A9FED7"/>
<protein>
    <submittedName>
        <fullName evidence="2">Uncharacterized protein</fullName>
    </submittedName>
</protein>